<keyword evidence="1" id="KW-0812">Transmembrane</keyword>
<organism evidence="2 3">
    <name type="scientific">Ureibacillus thermophilus</name>
    <dbReference type="NCBI Taxonomy" id="367743"/>
    <lineage>
        <taxon>Bacteria</taxon>
        <taxon>Bacillati</taxon>
        <taxon>Bacillota</taxon>
        <taxon>Bacilli</taxon>
        <taxon>Bacillales</taxon>
        <taxon>Caryophanaceae</taxon>
        <taxon>Ureibacillus</taxon>
    </lineage>
</organism>
<proteinExistence type="predicted"/>
<dbReference type="Proteomes" id="UP000291151">
    <property type="component" value="Chromosome"/>
</dbReference>
<evidence type="ECO:0000256" key="1">
    <source>
        <dbReference type="SAM" id="Phobius"/>
    </source>
</evidence>
<dbReference type="AlphaFoldDB" id="A0A4P6UUB2"/>
<keyword evidence="1" id="KW-0472">Membrane</keyword>
<protein>
    <submittedName>
        <fullName evidence="2">ABC transporter permease</fullName>
    </submittedName>
</protein>
<keyword evidence="1" id="KW-1133">Transmembrane helix</keyword>
<dbReference type="EMBL" id="CP036528">
    <property type="protein sequence ID" value="QBK25751.1"/>
    <property type="molecule type" value="Genomic_DNA"/>
</dbReference>
<gene>
    <name evidence="2" type="ORF">DKZ56_07665</name>
</gene>
<keyword evidence="3" id="KW-1185">Reference proteome</keyword>
<accession>A0A4P6UUB2</accession>
<evidence type="ECO:0000313" key="2">
    <source>
        <dbReference type="EMBL" id="QBK25751.1"/>
    </source>
</evidence>
<dbReference type="RefSeq" id="WP_208649447.1">
    <property type="nucleotide sequence ID" value="NZ_CP036528.1"/>
</dbReference>
<sequence>MKKLLLLLLAILLVGIVLATLGPLMGLAFALLFIFLGMHYYVKSNSIVSKVLWIFVGMLGIMMAASNIPALVGLAAIILLYVIYKKWKDEDVSFSTKEEDDPFTNFENEWSKIQNKERF</sequence>
<dbReference type="KEGG" id="uth:DKZ56_07665"/>
<reference evidence="2 3" key="1">
    <citation type="submission" date="2019-02" db="EMBL/GenBank/DDBJ databases">
        <title>Ureibacillus thermophilus.</title>
        <authorList>
            <person name="Sunny J.S."/>
            <person name="Natarajan A."/>
            <person name="Saleena L.M."/>
        </authorList>
    </citation>
    <scope>NUCLEOTIDE SEQUENCE [LARGE SCALE GENOMIC DNA]</scope>
    <source>
        <strain evidence="2 3">LM102</strain>
    </source>
</reference>
<name>A0A4P6UUB2_9BACL</name>
<evidence type="ECO:0000313" key="3">
    <source>
        <dbReference type="Proteomes" id="UP000291151"/>
    </source>
</evidence>
<feature type="transmembrane region" description="Helical" evidence="1">
    <location>
        <begin position="54"/>
        <end position="84"/>
    </location>
</feature>